<feature type="region of interest" description="Disordered" evidence="1">
    <location>
        <begin position="796"/>
        <end position="863"/>
    </location>
</feature>
<feature type="region of interest" description="Disordered" evidence="1">
    <location>
        <begin position="984"/>
        <end position="1076"/>
    </location>
</feature>
<evidence type="ECO:0000313" key="3">
    <source>
        <dbReference type="EMBL" id="CAD5214019.1"/>
    </source>
</evidence>
<name>A0A811KGP5_9BILA</name>
<dbReference type="EMBL" id="CAJFDH010000003">
    <property type="protein sequence ID" value="CAD5214019.1"/>
    <property type="molecule type" value="Genomic_DNA"/>
</dbReference>
<feature type="compositionally biased region" description="Polar residues" evidence="1">
    <location>
        <begin position="627"/>
        <end position="652"/>
    </location>
</feature>
<gene>
    <name evidence="3" type="ORF">BOKJ2_LOCUS5383</name>
</gene>
<feature type="compositionally biased region" description="Low complexity" evidence="1">
    <location>
        <begin position="1112"/>
        <end position="1124"/>
    </location>
</feature>
<feature type="region of interest" description="Disordered" evidence="1">
    <location>
        <begin position="1093"/>
        <end position="1158"/>
    </location>
</feature>
<feature type="compositionally biased region" description="Basic and acidic residues" evidence="1">
    <location>
        <begin position="796"/>
        <end position="823"/>
    </location>
</feature>
<dbReference type="SUPFAM" id="SSF50156">
    <property type="entry name" value="PDZ domain-like"/>
    <property type="match status" value="3"/>
</dbReference>
<dbReference type="Proteomes" id="UP000614601">
    <property type="component" value="Unassembled WGS sequence"/>
</dbReference>
<feature type="compositionally biased region" description="Basic and acidic residues" evidence="1">
    <location>
        <begin position="845"/>
        <end position="859"/>
    </location>
</feature>
<dbReference type="GO" id="GO:0005938">
    <property type="term" value="C:cell cortex"/>
    <property type="evidence" value="ECO:0007669"/>
    <property type="project" value="TreeGrafter"/>
</dbReference>
<dbReference type="GO" id="GO:0016324">
    <property type="term" value="C:apical plasma membrane"/>
    <property type="evidence" value="ECO:0007669"/>
    <property type="project" value="TreeGrafter"/>
</dbReference>
<dbReference type="PANTHER" id="PTHR16484">
    <property type="entry name" value="PARTITIONING DEFECTIVE 3 RELATED"/>
    <property type="match status" value="1"/>
</dbReference>
<feature type="compositionally biased region" description="Low complexity" evidence="1">
    <location>
        <begin position="1189"/>
        <end position="1207"/>
    </location>
</feature>
<feature type="compositionally biased region" description="Polar residues" evidence="1">
    <location>
        <begin position="1170"/>
        <end position="1180"/>
    </location>
</feature>
<dbReference type="PROSITE" id="PS50106">
    <property type="entry name" value="PDZ"/>
    <property type="match status" value="3"/>
</dbReference>
<feature type="region of interest" description="Disordered" evidence="1">
    <location>
        <begin position="41"/>
        <end position="66"/>
    </location>
</feature>
<feature type="domain" description="PDZ" evidence="2">
    <location>
        <begin position="423"/>
        <end position="486"/>
    </location>
</feature>
<feature type="compositionally biased region" description="Basic and acidic residues" evidence="1">
    <location>
        <begin position="1057"/>
        <end position="1071"/>
    </location>
</feature>
<sequence>MIQKPMLNVSSTDDYVTVLSIPDSPTNSMYLNANGYHHVAQPLHSGDSTASTSTQPSNTLSSDSFDGKIKSHSMEFRDSISYGNRVAAGQGLVKVMNFGDQESTPEKPPKSSLIQPNSPSKPRRHIGFDERPKTHYGLLPQSQSESSALGALCRDKAHKSGFFYGFEADNDEVEEVEGVKIQKIVLSKETMGLRTGLSVTGVPQPAAPEKLIAVEVIDIEDGSRIAVDDQLRIEDRITRINGRPVYQMSLPRARIYLHELETQEEPSISFYRPNKPTDSERETPLQYKKISVPQQKGNTSQLHKRLQFTVKKSENGFGFGFASRVSPTDNSNIFLITTVKPEGPAEGILMPGDRILEVNNKELAEKAQPEVVNILRNCPVDSEILFVISRNTDTSDVESLQSNEETRIQIQGLDDGLIILDFKIAVNEKVGAGLGLTIKAKQTRKENGEVVDGGVFVGRILHGSAAFKDGRLKEGDQILGVETVNLLCYKRNSDAVHAFNHTISQMPPSSLYFRLIVGRNNNLNLRLPCKISREQFLDWAKEAEEVAKMRRLGINGNAASGKIQERRDLHTPIRTSSRGSAESHQDVFTGSTDSNKNVAIGSTESNKNYATTSSENHHGGVSEGHVYQSSSNYKMPQSISQPAGFSGSTESVNPRLKEKTNSVDDETASIVSAIPEDAFDRNAAARKSFSEKAPFGMKTPTDFESFKKIAHHRQISAPLVKSATTVEQKPSISSLKRGGSTISRQRRRMIKSEYWKEEVKEAPKTAPTTPVVQRKKSNNFWGIFKKSPKLEKKEIKFDLKEDLSPRSDKENEEEHQQASEKQSRSQSEGPMPTVLPRLRSKSHHERLDKPNEEKAAKDKKEKRKSVFKFLQNKPEPQKSLDEISPNNVEVPEDKMKTLPVYYHQRFASAQEHWMGDSPNQTSAFVRYQHERLSMDPRTIPDPLCHSKSAVLWPQPPHATGYRQSQRFWLVDPYFARQPIYESNLAEPPRGAGPGPAAGDLPTDSSAGKHGGGVEYRSTGTDVRGGTDRGFGSFGAAGKPGPWTRPAGNEGAGVDQRGMAERSGRGEQDSLGHKYQSNASQTVGPIYAEPELSDQHNNFSRQPSGQYTQQPGNCNQSSQTNQPNPNAHPPPPHPVHSRSNSKPTATPPRPPGYAELYPERAPAPDYYRQFNQYFTNGSSPSAKRRDKSRSTTPQPTSTNNTDPTSSIPIQPPYTRPAGLPQFHTTLMWNDFERQTDSEAEPAKGFENAVTTKKKVRTKKTTTSHTSLFYTRKVNKKRKHLDELLRYQRSWSPPIHNGLARVRSCSPPYMSKDQSNERGFRRLNQLQLQELKRQTGSTGCFGGTLPSTYKTSTKLEKPKTLSVFYDDI</sequence>
<dbReference type="GO" id="GO:0008104">
    <property type="term" value="P:intracellular protein localization"/>
    <property type="evidence" value="ECO:0007669"/>
    <property type="project" value="TreeGrafter"/>
</dbReference>
<keyword evidence="4" id="KW-1185">Reference proteome</keyword>
<dbReference type="GO" id="GO:0043296">
    <property type="term" value="C:apical junction complex"/>
    <property type="evidence" value="ECO:0007669"/>
    <property type="project" value="TreeGrafter"/>
</dbReference>
<dbReference type="OrthoDB" id="6264899at2759"/>
<dbReference type="GO" id="GO:0035091">
    <property type="term" value="F:phosphatidylinositol binding"/>
    <property type="evidence" value="ECO:0007669"/>
    <property type="project" value="TreeGrafter"/>
</dbReference>
<dbReference type="PANTHER" id="PTHR16484:SF17">
    <property type="entry name" value="BAZOOKA, ISOFORM B"/>
    <property type="match status" value="1"/>
</dbReference>
<evidence type="ECO:0000259" key="2">
    <source>
        <dbReference type="PROSITE" id="PS50106"/>
    </source>
</evidence>
<feature type="compositionally biased region" description="Polar residues" evidence="1">
    <location>
        <begin position="46"/>
        <end position="64"/>
    </location>
</feature>
<dbReference type="GO" id="GO:0000226">
    <property type="term" value="P:microtubule cytoskeleton organization"/>
    <property type="evidence" value="ECO:0007669"/>
    <property type="project" value="TreeGrafter"/>
</dbReference>
<feature type="domain" description="PDZ" evidence="2">
    <location>
        <begin position="307"/>
        <end position="377"/>
    </location>
</feature>
<dbReference type="InterPro" id="IPR036034">
    <property type="entry name" value="PDZ_sf"/>
</dbReference>
<dbReference type="Gene3D" id="2.30.42.10">
    <property type="match status" value="3"/>
</dbReference>
<feature type="compositionally biased region" description="Polar residues" evidence="1">
    <location>
        <begin position="1094"/>
        <end position="1111"/>
    </location>
</feature>
<protein>
    <recommendedName>
        <fullName evidence="2">PDZ domain-containing protein</fullName>
    </recommendedName>
</protein>
<dbReference type="EMBL" id="CAJFCW020000003">
    <property type="protein sequence ID" value="CAG9101921.1"/>
    <property type="molecule type" value="Genomic_DNA"/>
</dbReference>
<dbReference type="InterPro" id="IPR052213">
    <property type="entry name" value="PAR3"/>
</dbReference>
<dbReference type="GO" id="GO:0005912">
    <property type="term" value="C:adherens junction"/>
    <property type="evidence" value="ECO:0007669"/>
    <property type="project" value="TreeGrafter"/>
</dbReference>
<accession>A0A811KGP5</accession>
<dbReference type="GO" id="GO:0007155">
    <property type="term" value="P:cell adhesion"/>
    <property type="evidence" value="ECO:0007669"/>
    <property type="project" value="TreeGrafter"/>
</dbReference>
<feature type="compositionally biased region" description="Low complexity" evidence="1">
    <location>
        <begin position="985"/>
        <end position="998"/>
    </location>
</feature>
<dbReference type="Proteomes" id="UP000783686">
    <property type="component" value="Unassembled WGS sequence"/>
</dbReference>
<reference evidence="3" key="1">
    <citation type="submission" date="2020-09" db="EMBL/GenBank/DDBJ databases">
        <authorList>
            <person name="Kikuchi T."/>
        </authorList>
    </citation>
    <scope>NUCLEOTIDE SEQUENCE</scope>
    <source>
        <strain evidence="3">SH1</strain>
    </source>
</reference>
<dbReference type="SMART" id="SM00228">
    <property type="entry name" value="PDZ"/>
    <property type="match status" value="3"/>
</dbReference>
<evidence type="ECO:0000313" key="4">
    <source>
        <dbReference type="Proteomes" id="UP000614601"/>
    </source>
</evidence>
<evidence type="ECO:0000256" key="1">
    <source>
        <dbReference type="SAM" id="MobiDB-lite"/>
    </source>
</evidence>
<dbReference type="GO" id="GO:0030010">
    <property type="term" value="P:establishment of cell polarity"/>
    <property type="evidence" value="ECO:0007669"/>
    <property type="project" value="TreeGrafter"/>
</dbReference>
<dbReference type="Pfam" id="PF00595">
    <property type="entry name" value="PDZ"/>
    <property type="match status" value="2"/>
</dbReference>
<feature type="region of interest" description="Disordered" evidence="1">
    <location>
        <begin position="1170"/>
        <end position="1219"/>
    </location>
</feature>
<feature type="compositionally biased region" description="Polar residues" evidence="1">
    <location>
        <begin position="573"/>
        <end position="614"/>
    </location>
</feature>
<feature type="region of interest" description="Disordered" evidence="1">
    <location>
        <begin position="572"/>
        <end position="664"/>
    </location>
</feature>
<dbReference type="GO" id="GO:0045197">
    <property type="term" value="P:establishment or maintenance of epithelial cell apical/basal polarity"/>
    <property type="evidence" value="ECO:0007669"/>
    <property type="project" value="TreeGrafter"/>
</dbReference>
<feature type="region of interest" description="Disordered" evidence="1">
    <location>
        <begin position="99"/>
        <end position="141"/>
    </location>
</feature>
<dbReference type="InterPro" id="IPR001478">
    <property type="entry name" value="PDZ"/>
</dbReference>
<organism evidence="3 4">
    <name type="scientific">Bursaphelenchus okinawaensis</name>
    <dbReference type="NCBI Taxonomy" id="465554"/>
    <lineage>
        <taxon>Eukaryota</taxon>
        <taxon>Metazoa</taxon>
        <taxon>Ecdysozoa</taxon>
        <taxon>Nematoda</taxon>
        <taxon>Chromadorea</taxon>
        <taxon>Rhabditida</taxon>
        <taxon>Tylenchina</taxon>
        <taxon>Tylenchomorpha</taxon>
        <taxon>Aphelenchoidea</taxon>
        <taxon>Aphelenchoididae</taxon>
        <taxon>Bursaphelenchus</taxon>
    </lineage>
</organism>
<dbReference type="GO" id="GO:0051660">
    <property type="term" value="P:establishment of centrosome localization"/>
    <property type="evidence" value="ECO:0007669"/>
    <property type="project" value="TreeGrafter"/>
</dbReference>
<feature type="domain" description="PDZ" evidence="2">
    <location>
        <begin position="183"/>
        <end position="259"/>
    </location>
</feature>
<comment type="caution">
    <text evidence="3">The sequence shown here is derived from an EMBL/GenBank/DDBJ whole genome shotgun (WGS) entry which is preliminary data.</text>
</comment>
<proteinExistence type="predicted"/>